<feature type="domain" description="AB hydrolase-1" evidence="1">
    <location>
        <begin position="46"/>
        <end position="269"/>
    </location>
</feature>
<evidence type="ECO:0000313" key="3">
    <source>
        <dbReference type="Proteomes" id="UP000737171"/>
    </source>
</evidence>
<dbReference type="Gene3D" id="3.40.50.1820">
    <property type="entry name" value="alpha/beta hydrolase"/>
    <property type="match status" value="1"/>
</dbReference>
<accession>A0ABX2EBL6</accession>
<evidence type="ECO:0000313" key="2">
    <source>
        <dbReference type="EMBL" id="NRF66530.1"/>
    </source>
</evidence>
<sequence length="300" mass="31852">MADTAHVFHCAGTPLVGVLSHPPAAAETALLVIVGGPQYRIGSHRQFVQLARSVAAAGHAVLRFDVRGMGDSGGAMRPFEALGDDIGAAIDFLFATLPGLKGVVLWGLCDGASAALMYCHERRDARVAGLCLLNPWVRSAQTLARTQVKHYYLQRLTQPGFWRKLLSGGVAWGALSGLLANLRAARGGDGSRAGGGSNAAAAQLPFQQQMAAAWRDPLRPILLLLSGEDYTAKEFVEAIRSDPAWSGAFDRPGLERHTLAGADHTFSDPAAKRAVERLTSDWLHALDNARSGIAREATTA</sequence>
<dbReference type="InterPro" id="IPR029058">
    <property type="entry name" value="AB_hydrolase_fold"/>
</dbReference>
<evidence type="ECO:0000259" key="1">
    <source>
        <dbReference type="Pfam" id="PF12697"/>
    </source>
</evidence>
<dbReference type="RefSeq" id="WP_173121658.1">
    <property type="nucleotide sequence ID" value="NZ_JABRWJ010000002.1"/>
</dbReference>
<reference evidence="2 3" key="1">
    <citation type="submission" date="2020-05" db="EMBL/GenBank/DDBJ databases">
        <title>Aquincola sp. isolate from soil.</title>
        <authorList>
            <person name="Han J."/>
            <person name="Kim D.-U."/>
        </authorList>
    </citation>
    <scope>NUCLEOTIDE SEQUENCE [LARGE SCALE GENOMIC DNA]</scope>
    <source>
        <strain evidence="2 3">S2</strain>
    </source>
</reference>
<dbReference type="InterPro" id="IPR017531">
    <property type="entry name" value="Hydrolase-1_PEP"/>
</dbReference>
<proteinExistence type="predicted"/>
<name>A0ABX2EBL6_9BURK</name>
<gene>
    <name evidence="2" type="ORF">HLB44_06010</name>
</gene>
<dbReference type="EMBL" id="JABRWJ010000002">
    <property type="protein sequence ID" value="NRF66530.1"/>
    <property type="molecule type" value="Genomic_DNA"/>
</dbReference>
<dbReference type="InterPro" id="IPR000073">
    <property type="entry name" value="AB_hydrolase_1"/>
</dbReference>
<dbReference type="Pfam" id="PF12697">
    <property type="entry name" value="Abhydrolase_6"/>
    <property type="match status" value="1"/>
</dbReference>
<keyword evidence="3" id="KW-1185">Reference proteome</keyword>
<comment type="caution">
    <text evidence="2">The sequence shown here is derived from an EMBL/GenBank/DDBJ whole genome shotgun (WGS) entry which is preliminary data.</text>
</comment>
<dbReference type="GO" id="GO:0016787">
    <property type="term" value="F:hydrolase activity"/>
    <property type="evidence" value="ECO:0007669"/>
    <property type="project" value="UniProtKB-KW"/>
</dbReference>
<dbReference type="NCBIfam" id="TIGR03100">
    <property type="entry name" value="hydr1_PEP"/>
    <property type="match status" value="1"/>
</dbReference>
<organism evidence="2 3">
    <name type="scientific">Pseudaquabacterium terrae</name>
    <dbReference type="NCBI Taxonomy" id="2732868"/>
    <lineage>
        <taxon>Bacteria</taxon>
        <taxon>Pseudomonadati</taxon>
        <taxon>Pseudomonadota</taxon>
        <taxon>Betaproteobacteria</taxon>
        <taxon>Burkholderiales</taxon>
        <taxon>Sphaerotilaceae</taxon>
        <taxon>Pseudaquabacterium</taxon>
    </lineage>
</organism>
<keyword evidence="2" id="KW-0378">Hydrolase</keyword>
<dbReference type="Proteomes" id="UP000737171">
    <property type="component" value="Unassembled WGS sequence"/>
</dbReference>
<protein>
    <submittedName>
        <fullName evidence="2">Hydrolase 1, exosortase A system-associated</fullName>
    </submittedName>
</protein>
<dbReference type="SUPFAM" id="SSF53474">
    <property type="entry name" value="alpha/beta-Hydrolases"/>
    <property type="match status" value="1"/>
</dbReference>